<comment type="caution">
    <text evidence="1">The sequence shown here is derived from an EMBL/GenBank/DDBJ whole genome shotgun (WGS) entry which is preliminary data.</text>
</comment>
<name>A0ABR3NGL4_9TELE</name>
<sequence length="94" mass="11101">MAFIKEENEDVKIEEVFIVKQEDTEEQTDFVMLKKESEEWQFYRLTSSVEFHDLANRFSIGMSTACNIFWEMSEALCCLKKKSLQDLQSIIDGF</sequence>
<organism evidence="1 2">
    <name type="scientific">Cirrhinus molitorella</name>
    <name type="common">mud carp</name>
    <dbReference type="NCBI Taxonomy" id="172907"/>
    <lineage>
        <taxon>Eukaryota</taxon>
        <taxon>Metazoa</taxon>
        <taxon>Chordata</taxon>
        <taxon>Craniata</taxon>
        <taxon>Vertebrata</taxon>
        <taxon>Euteleostomi</taxon>
        <taxon>Actinopterygii</taxon>
        <taxon>Neopterygii</taxon>
        <taxon>Teleostei</taxon>
        <taxon>Ostariophysi</taxon>
        <taxon>Cypriniformes</taxon>
        <taxon>Cyprinidae</taxon>
        <taxon>Labeoninae</taxon>
        <taxon>Labeonini</taxon>
        <taxon>Cirrhinus</taxon>
    </lineage>
</organism>
<dbReference type="EMBL" id="JAYMGO010000004">
    <property type="protein sequence ID" value="KAL1276119.1"/>
    <property type="molecule type" value="Genomic_DNA"/>
</dbReference>
<evidence type="ECO:0000313" key="2">
    <source>
        <dbReference type="Proteomes" id="UP001558613"/>
    </source>
</evidence>
<reference evidence="1 2" key="1">
    <citation type="submission" date="2023-09" db="EMBL/GenBank/DDBJ databases">
        <authorList>
            <person name="Wang M."/>
        </authorList>
    </citation>
    <scope>NUCLEOTIDE SEQUENCE [LARGE SCALE GENOMIC DNA]</scope>
    <source>
        <strain evidence="1">GT-2023</strain>
        <tissue evidence="1">Liver</tissue>
    </source>
</reference>
<proteinExistence type="predicted"/>
<dbReference type="Proteomes" id="UP001558613">
    <property type="component" value="Unassembled WGS sequence"/>
</dbReference>
<keyword evidence="2" id="KW-1185">Reference proteome</keyword>
<evidence type="ECO:0000313" key="1">
    <source>
        <dbReference type="EMBL" id="KAL1276119.1"/>
    </source>
</evidence>
<gene>
    <name evidence="1" type="ORF">QQF64_035742</name>
</gene>
<accession>A0ABR3NGL4</accession>
<protein>
    <submittedName>
        <fullName evidence="1">Uncharacterized protein</fullName>
    </submittedName>
</protein>